<dbReference type="RefSeq" id="WP_185669955.1">
    <property type="nucleotide sequence ID" value="NZ_JABBJF010000041.1"/>
</dbReference>
<sequence length="121" mass="13400">MKSTSIKTASRKVGESSIMLKRLRIRASDTHVIEFDSVDTRFNDCSHWQVMANGERVLFSNRSYERFSDVKAGILATIQVCRGRATSSDSAMLDSAKTMIAVLDAFPSFAALAAHPQRITD</sequence>
<keyword evidence="2" id="KW-1185">Reference proteome</keyword>
<evidence type="ECO:0000313" key="2">
    <source>
        <dbReference type="Proteomes" id="UP000607331"/>
    </source>
</evidence>
<protein>
    <submittedName>
        <fullName evidence="1">Uncharacterized protein</fullName>
    </submittedName>
</protein>
<name>A0ABR6S0P0_9ENTR</name>
<reference evidence="1 2" key="1">
    <citation type="submission" date="2020-04" db="EMBL/GenBank/DDBJ databases">
        <title>The draft genome of Kluyvera sichuanensis strain SCKS090646.</title>
        <authorList>
            <person name="Wei L."/>
            <person name="Liu L."/>
            <person name="Feng Y."/>
            <person name="Zong Z."/>
        </authorList>
    </citation>
    <scope>NUCLEOTIDE SEQUENCE [LARGE SCALE GENOMIC DNA]</scope>
    <source>
        <strain evidence="1 2">090646</strain>
    </source>
</reference>
<dbReference type="EMBL" id="JABBJF010000041">
    <property type="protein sequence ID" value="MBC1188885.1"/>
    <property type="molecule type" value="Genomic_DNA"/>
</dbReference>
<proteinExistence type="predicted"/>
<evidence type="ECO:0000313" key="1">
    <source>
        <dbReference type="EMBL" id="MBC1188885.1"/>
    </source>
</evidence>
<dbReference type="Proteomes" id="UP000607331">
    <property type="component" value="Unassembled WGS sequence"/>
</dbReference>
<gene>
    <name evidence="1" type="ORF">HII27_24805</name>
</gene>
<comment type="caution">
    <text evidence="1">The sequence shown here is derived from an EMBL/GenBank/DDBJ whole genome shotgun (WGS) entry which is preliminary data.</text>
</comment>
<accession>A0ABR6S0P0</accession>
<organism evidence="1 2">
    <name type="scientific">Kluyvera sichuanensis</name>
    <dbReference type="NCBI Taxonomy" id="2725494"/>
    <lineage>
        <taxon>Bacteria</taxon>
        <taxon>Pseudomonadati</taxon>
        <taxon>Pseudomonadota</taxon>
        <taxon>Gammaproteobacteria</taxon>
        <taxon>Enterobacterales</taxon>
        <taxon>Enterobacteriaceae</taxon>
        <taxon>Kluyvera</taxon>
    </lineage>
</organism>